<keyword evidence="2 3" id="KW-0808">Transferase</keyword>
<evidence type="ECO:0000313" key="4">
    <source>
        <dbReference type="Proteomes" id="UP000192418"/>
    </source>
</evidence>
<dbReference type="STRING" id="1121400.SAMN02746065_103180"/>
<dbReference type="InterPro" id="IPR002052">
    <property type="entry name" value="DNA_methylase_N6_adenine_CS"/>
</dbReference>
<dbReference type="Pfam" id="PF03602">
    <property type="entry name" value="Cons_hypoth95"/>
    <property type="match status" value="1"/>
</dbReference>
<organism evidence="3 4">
    <name type="scientific">Desulfocicer vacuolatum DSM 3385</name>
    <dbReference type="NCBI Taxonomy" id="1121400"/>
    <lineage>
        <taxon>Bacteria</taxon>
        <taxon>Pseudomonadati</taxon>
        <taxon>Thermodesulfobacteriota</taxon>
        <taxon>Desulfobacteria</taxon>
        <taxon>Desulfobacterales</taxon>
        <taxon>Desulfobacteraceae</taxon>
        <taxon>Desulfocicer</taxon>
    </lineage>
</organism>
<dbReference type="PIRSF" id="PIRSF004553">
    <property type="entry name" value="CHP00095"/>
    <property type="match status" value="1"/>
</dbReference>
<dbReference type="PROSITE" id="PS00092">
    <property type="entry name" value="N6_MTASE"/>
    <property type="match status" value="1"/>
</dbReference>
<dbReference type="InterPro" id="IPR004398">
    <property type="entry name" value="RNA_MeTrfase_RsmD"/>
</dbReference>
<keyword evidence="1 3" id="KW-0489">Methyltransferase</keyword>
<gene>
    <name evidence="3" type="ORF">SAMN02746065_103180</name>
</gene>
<sequence length="189" mass="20673">MRIIAGQYKGRRLESVSVNGIRPTSDRVREAVFNIISNRLSGAAVLDIFAGTGALGLEALSRGADRATFVDASKQACELIQKNALRCGIQEHCDIICHDISQTLPPEQLKNNKFSLIFMDPPYASPLFKETLSSGILTDLLTTDGMVIAEHSTKESLPHPITGLDIHDQRKYGKTLISFLRPAPGQVKD</sequence>
<protein>
    <submittedName>
        <fullName evidence="3">16S rRNA (Guanine966-N2)-methyltransferase</fullName>
    </submittedName>
</protein>
<dbReference type="GO" id="GO:0031167">
    <property type="term" value="P:rRNA methylation"/>
    <property type="evidence" value="ECO:0007669"/>
    <property type="project" value="InterPro"/>
</dbReference>
<dbReference type="NCBIfam" id="TIGR00095">
    <property type="entry name" value="16S rRNA (guanine(966)-N(2))-methyltransferase RsmD"/>
    <property type="match status" value="1"/>
</dbReference>
<reference evidence="3 4" key="1">
    <citation type="submission" date="2017-04" db="EMBL/GenBank/DDBJ databases">
        <authorList>
            <person name="Afonso C.L."/>
            <person name="Miller P.J."/>
            <person name="Scott M.A."/>
            <person name="Spackman E."/>
            <person name="Goraichik I."/>
            <person name="Dimitrov K.M."/>
            <person name="Suarez D.L."/>
            <person name="Swayne D.E."/>
        </authorList>
    </citation>
    <scope>NUCLEOTIDE SEQUENCE [LARGE SCALE GENOMIC DNA]</scope>
    <source>
        <strain evidence="3 4">DSM 3385</strain>
    </source>
</reference>
<accession>A0A1W1ZU93</accession>
<evidence type="ECO:0000256" key="1">
    <source>
        <dbReference type="ARBA" id="ARBA00022603"/>
    </source>
</evidence>
<dbReference type="InterPro" id="IPR029063">
    <property type="entry name" value="SAM-dependent_MTases_sf"/>
</dbReference>
<dbReference type="PANTHER" id="PTHR43542">
    <property type="entry name" value="METHYLTRANSFERASE"/>
    <property type="match status" value="1"/>
</dbReference>
<dbReference type="EMBL" id="FWXY01000003">
    <property type="protein sequence ID" value="SMC51792.1"/>
    <property type="molecule type" value="Genomic_DNA"/>
</dbReference>
<dbReference type="GO" id="GO:0008168">
    <property type="term" value="F:methyltransferase activity"/>
    <property type="evidence" value="ECO:0007669"/>
    <property type="project" value="UniProtKB-KW"/>
</dbReference>
<dbReference type="AlphaFoldDB" id="A0A1W1ZU93"/>
<dbReference type="Proteomes" id="UP000192418">
    <property type="component" value="Unassembled WGS sequence"/>
</dbReference>
<dbReference type="PANTHER" id="PTHR43542:SF1">
    <property type="entry name" value="METHYLTRANSFERASE"/>
    <property type="match status" value="1"/>
</dbReference>
<evidence type="ECO:0000313" key="3">
    <source>
        <dbReference type="EMBL" id="SMC51792.1"/>
    </source>
</evidence>
<dbReference type="OrthoDB" id="9803017at2"/>
<dbReference type="GO" id="GO:0003676">
    <property type="term" value="F:nucleic acid binding"/>
    <property type="evidence" value="ECO:0007669"/>
    <property type="project" value="InterPro"/>
</dbReference>
<keyword evidence="4" id="KW-1185">Reference proteome</keyword>
<name>A0A1W1ZU93_9BACT</name>
<dbReference type="RefSeq" id="WP_084067147.1">
    <property type="nucleotide sequence ID" value="NZ_FWXY01000003.1"/>
</dbReference>
<proteinExistence type="predicted"/>
<dbReference type="SUPFAM" id="SSF53335">
    <property type="entry name" value="S-adenosyl-L-methionine-dependent methyltransferases"/>
    <property type="match status" value="1"/>
</dbReference>
<dbReference type="CDD" id="cd02440">
    <property type="entry name" value="AdoMet_MTases"/>
    <property type="match status" value="1"/>
</dbReference>
<dbReference type="Gene3D" id="3.40.50.150">
    <property type="entry name" value="Vaccinia Virus protein VP39"/>
    <property type="match status" value="1"/>
</dbReference>
<evidence type="ECO:0000256" key="2">
    <source>
        <dbReference type="ARBA" id="ARBA00022679"/>
    </source>
</evidence>